<feature type="transmembrane region" description="Helical" evidence="5">
    <location>
        <begin position="41"/>
        <end position="66"/>
    </location>
</feature>
<comment type="subcellular location">
    <subcellularLocation>
        <location evidence="1">Endomembrane system</location>
        <topology evidence="1">Multi-pass membrane protein</topology>
    </subcellularLocation>
</comment>
<evidence type="ECO:0000256" key="5">
    <source>
        <dbReference type="SAM" id="Phobius"/>
    </source>
</evidence>
<dbReference type="PANTHER" id="PTHR12714:SF24">
    <property type="entry name" value="SLR1182 PROTEIN"/>
    <property type="match status" value="1"/>
</dbReference>
<dbReference type="Gene3D" id="1.20.120.1630">
    <property type="match status" value="1"/>
</dbReference>
<keyword evidence="4 5" id="KW-0472">Membrane</keyword>
<dbReference type="KEGG" id="nst:Nstercoris_01614"/>
<evidence type="ECO:0000256" key="4">
    <source>
        <dbReference type="ARBA" id="ARBA00023136"/>
    </source>
</evidence>
<dbReference type="GO" id="GO:0016740">
    <property type="term" value="F:transferase activity"/>
    <property type="evidence" value="ECO:0007669"/>
    <property type="project" value="UniProtKB-ARBA"/>
</dbReference>
<dbReference type="AlphaFoldDB" id="A0A4Y1YQN5"/>
<evidence type="ECO:0000256" key="1">
    <source>
        <dbReference type="ARBA" id="ARBA00004127"/>
    </source>
</evidence>
<evidence type="ECO:0008006" key="8">
    <source>
        <dbReference type="Google" id="ProtNLM"/>
    </source>
</evidence>
<evidence type="ECO:0000256" key="2">
    <source>
        <dbReference type="ARBA" id="ARBA00022692"/>
    </source>
</evidence>
<dbReference type="InterPro" id="IPR007318">
    <property type="entry name" value="Phopholipid_MeTrfase"/>
</dbReference>
<protein>
    <recommendedName>
        <fullName evidence="8">Isoprenylcysteine carboxylmethyltransferase family protein</fullName>
    </recommendedName>
</protein>
<reference evidence="6 7" key="1">
    <citation type="submission" date="2019-06" db="EMBL/GenBank/DDBJ databases">
        <title>Nitrosomonas stercoris KYUHI-S whole genome shotgun sequence.</title>
        <authorList>
            <person name="Nakagawa T."/>
            <person name="Tsuchiya Y."/>
            <person name="Takahashi R."/>
        </authorList>
    </citation>
    <scope>NUCLEOTIDE SEQUENCE [LARGE SCALE GENOMIC DNA]</scope>
    <source>
        <strain evidence="6 7">KYUHI-S</strain>
    </source>
</reference>
<feature type="transmembrane region" description="Helical" evidence="5">
    <location>
        <begin position="12"/>
        <end position="29"/>
    </location>
</feature>
<accession>A0A4Y1YQN5</accession>
<evidence type="ECO:0000256" key="3">
    <source>
        <dbReference type="ARBA" id="ARBA00022989"/>
    </source>
</evidence>
<proteinExistence type="predicted"/>
<organism evidence="6 7">
    <name type="scientific">Nitrosomonas stercoris</name>
    <dbReference type="NCBI Taxonomy" id="1444684"/>
    <lineage>
        <taxon>Bacteria</taxon>
        <taxon>Pseudomonadati</taxon>
        <taxon>Pseudomonadota</taxon>
        <taxon>Betaproteobacteria</taxon>
        <taxon>Nitrosomonadales</taxon>
        <taxon>Nitrosomonadaceae</taxon>
        <taxon>Nitrosomonas</taxon>
    </lineage>
</organism>
<evidence type="ECO:0000313" key="7">
    <source>
        <dbReference type="Proteomes" id="UP000316473"/>
    </source>
</evidence>
<keyword evidence="2 5" id="KW-0812">Transmembrane</keyword>
<sequence length="156" mass="18347">MNRNIQRPRTLVLPPAPYAIAILIGWWINRNIQPFSWGLDAALYPLGWLSIIIGLALLTWTTLTLWHHRTTVNPYKAVSNLCTTGPFRYSRNPIYVSDWLIFIGVSILLSTWWPLLFSPLIWVILRYGVIRHEEAHLEAKFGEIYRDYTTKVRRWL</sequence>
<dbReference type="GO" id="GO:0012505">
    <property type="term" value="C:endomembrane system"/>
    <property type="evidence" value="ECO:0007669"/>
    <property type="project" value="UniProtKB-SubCell"/>
</dbReference>
<dbReference type="Pfam" id="PF04191">
    <property type="entry name" value="PEMT"/>
    <property type="match status" value="1"/>
</dbReference>
<dbReference type="EMBL" id="AP019755">
    <property type="protein sequence ID" value="BBL35351.1"/>
    <property type="molecule type" value="Genomic_DNA"/>
</dbReference>
<feature type="transmembrane region" description="Helical" evidence="5">
    <location>
        <begin position="99"/>
        <end position="125"/>
    </location>
</feature>
<gene>
    <name evidence="6" type="ORF">Nstercoris_01614</name>
</gene>
<dbReference type="Proteomes" id="UP000316473">
    <property type="component" value="Chromosome"/>
</dbReference>
<evidence type="ECO:0000313" key="6">
    <source>
        <dbReference type="EMBL" id="BBL35351.1"/>
    </source>
</evidence>
<dbReference type="PANTHER" id="PTHR12714">
    <property type="entry name" value="PROTEIN-S ISOPRENYLCYSTEINE O-METHYLTRANSFERASE"/>
    <property type="match status" value="1"/>
</dbReference>
<keyword evidence="3 5" id="KW-1133">Transmembrane helix</keyword>
<keyword evidence="7" id="KW-1185">Reference proteome</keyword>
<name>A0A4Y1YQN5_9PROT</name>